<dbReference type="AlphaFoldDB" id="A0A7I7U8I7"/>
<proteinExistence type="predicted"/>
<organism evidence="1 2">
    <name type="scientific">Mycolicibacterium parafortuitum</name>
    <name type="common">Mycobacterium parafortuitum</name>
    <dbReference type="NCBI Taxonomy" id="39692"/>
    <lineage>
        <taxon>Bacteria</taxon>
        <taxon>Bacillati</taxon>
        <taxon>Actinomycetota</taxon>
        <taxon>Actinomycetes</taxon>
        <taxon>Mycobacteriales</taxon>
        <taxon>Mycobacteriaceae</taxon>
        <taxon>Mycolicibacterium</taxon>
    </lineage>
</organism>
<dbReference type="SUPFAM" id="SSF81343">
    <property type="entry name" value="Fumarate reductase respiratory complex transmembrane subunits"/>
    <property type="match status" value="1"/>
</dbReference>
<dbReference type="GO" id="GO:0016020">
    <property type="term" value="C:membrane"/>
    <property type="evidence" value="ECO:0007669"/>
    <property type="project" value="InterPro"/>
</dbReference>
<dbReference type="Proteomes" id="UP000466554">
    <property type="component" value="Chromosome"/>
</dbReference>
<protein>
    <submittedName>
        <fullName evidence="1">Uncharacterized protein</fullName>
    </submittedName>
</protein>
<accession>A0A7I7U8I7</accession>
<dbReference type="EMBL" id="AP022598">
    <property type="protein sequence ID" value="BBY77480.1"/>
    <property type="molecule type" value="Genomic_DNA"/>
</dbReference>
<name>A0A7I7U8I7_MYCPF</name>
<gene>
    <name evidence="1" type="ORF">MPRF_43790</name>
</gene>
<sequence>MFIIFHVLGLTTGTRPAAGETFRAGHAYGNMTASFDRPAVALFHFLAMAVLGSHLGHGLSTVVDDFGVTGWRTRPFRLPCNWDCCERAPSGCASWAAPSTVVSPRGIRPLPGRNACSTTASSAR</sequence>
<evidence type="ECO:0000313" key="1">
    <source>
        <dbReference type="EMBL" id="BBY77480.1"/>
    </source>
</evidence>
<dbReference type="InterPro" id="IPR034804">
    <property type="entry name" value="SQR/QFR_C/D"/>
</dbReference>
<evidence type="ECO:0000313" key="2">
    <source>
        <dbReference type="Proteomes" id="UP000466554"/>
    </source>
</evidence>
<reference evidence="1 2" key="1">
    <citation type="journal article" date="2019" name="Emerg. Microbes Infect.">
        <title>Comprehensive subspecies identification of 175 nontuberculous mycobacteria species based on 7547 genomic profiles.</title>
        <authorList>
            <person name="Matsumoto Y."/>
            <person name="Kinjo T."/>
            <person name="Motooka D."/>
            <person name="Nabeya D."/>
            <person name="Jung N."/>
            <person name="Uechi K."/>
            <person name="Horii T."/>
            <person name="Iida T."/>
            <person name="Fujita J."/>
            <person name="Nakamura S."/>
        </authorList>
    </citation>
    <scope>NUCLEOTIDE SEQUENCE [LARGE SCALE GENOMIC DNA]</scope>
    <source>
        <strain evidence="1 2">JCM 6367</strain>
    </source>
</reference>